<keyword evidence="3" id="KW-0804">Transcription</keyword>
<dbReference type="GO" id="GO:0000976">
    <property type="term" value="F:transcription cis-regulatory region binding"/>
    <property type="evidence" value="ECO:0007669"/>
    <property type="project" value="TreeGrafter"/>
</dbReference>
<dbReference type="Proteomes" id="UP000366872">
    <property type="component" value="Unassembled WGS sequence"/>
</dbReference>
<dbReference type="Pfam" id="PF13377">
    <property type="entry name" value="Peripla_BP_3"/>
    <property type="match status" value="1"/>
</dbReference>
<evidence type="ECO:0000313" key="5">
    <source>
        <dbReference type="EMBL" id="VGO11738.1"/>
    </source>
</evidence>
<dbReference type="Gene3D" id="1.10.260.40">
    <property type="entry name" value="lambda repressor-like DNA-binding domains"/>
    <property type="match status" value="1"/>
</dbReference>
<dbReference type="EMBL" id="CAAHFG010000001">
    <property type="protein sequence ID" value="VGO11738.1"/>
    <property type="molecule type" value="Genomic_DNA"/>
</dbReference>
<dbReference type="PANTHER" id="PTHR30146">
    <property type="entry name" value="LACI-RELATED TRANSCRIPTIONAL REPRESSOR"/>
    <property type="match status" value="1"/>
</dbReference>
<sequence>MPEKKPSQPENEGKRMQVTLRDIAAELGVSHVTVSLALRDHPRISAATRKRVKQKAEEMGYHPDPMLSALSHYRLTSKEKPVQATLAWLNPLKNPEKLRQHEEFSQYWKGAESTAQRLGFHLEEFMTEELSLKRMDTIFKTRGIRGLIIAPLSWETTPINWNDLPWQDYAAVRFGRSRQGPLLHFVTSSQVSNAMQAVEKAIEKGYGRIGFVGMTSPRRMFSAGFLRAQQELPENQRLPLMGYEGNSLSQHADRLAKWIEENQPDAILTDYAPLPTMLGELGYRVPEDIGIATMSIHDTPVDAGIDQNPEEIGRATVRMLVSLLNEHHFGVPEIRNQILVEGRWLDGSMLPDRN</sequence>
<proteinExistence type="predicted"/>
<evidence type="ECO:0000313" key="6">
    <source>
        <dbReference type="Proteomes" id="UP000366872"/>
    </source>
</evidence>
<dbReference type="GO" id="GO:0003700">
    <property type="term" value="F:DNA-binding transcription factor activity"/>
    <property type="evidence" value="ECO:0007669"/>
    <property type="project" value="TreeGrafter"/>
</dbReference>
<keyword evidence="6" id="KW-1185">Reference proteome</keyword>
<evidence type="ECO:0000256" key="2">
    <source>
        <dbReference type="ARBA" id="ARBA00023125"/>
    </source>
</evidence>
<dbReference type="SUPFAM" id="SSF47413">
    <property type="entry name" value="lambda repressor-like DNA-binding domains"/>
    <property type="match status" value="1"/>
</dbReference>
<dbReference type="InterPro" id="IPR010982">
    <property type="entry name" value="Lambda_DNA-bd_dom_sf"/>
</dbReference>
<gene>
    <name evidence="5" type="primary">cytR_1</name>
    <name evidence="5" type="ORF">PDESU_00284</name>
</gene>
<dbReference type="AlphaFoldDB" id="A0A6C2TVQ4"/>
<dbReference type="SUPFAM" id="SSF53822">
    <property type="entry name" value="Periplasmic binding protein-like I"/>
    <property type="match status" value="1"/>
</dbReference>
<accession>A0A6C2TVQ4</accession>
<dbReference type="CDD" id="cd01392">
    <property type="entry name" value="HTH_LacI"/>
    <property type="match status" value="1"/>
</dbReference>
<dbReference type="PROSITE" id="PS50932">
    <property type="entry name" value="HTH_LACI_2"/>
    <property type="match status" value="1"/>
</dbReference>
<keyword evidence="2" id="KW-0238">DNA-binding</keyword>
<dbReference type="Pfam" id="PF00356">
    <property type="entry name" value="LacI"/>
    <property type="match status" value="1"/>
</dbReference>
<dbReference type="PANTHER" id="PTHR30146:SF109">
    <property type="entry name" value="HTH-TYPE TRANSCRIPTIONAL REGULATOR GALS"/>
    <property type="match status" value="1"/>
</dbReference>
<evidence type="ECO:0000256" key="3">
    <source>
        <dbReference type="ARBA" id="ARBA00023163"/>
    </source>
</evidence>
<dbReference type="RefSeq" id="WP_168441878.1">
    <property type="nucleotide sequence ID" value="NZ_CAAHFG010000001.1"/>
</dbReference>
<dbReference type="InterPro" id="IPR046335">
    <property type="entry name" value="LacI/GalR-like_sensor"/>
</dbReference>
<organism evidence="5 6">
    <name type="scientific">Pontiella desulfatans</name>
    <dbReference type="NCBI Taxonomy" id="2750659"/>
    <lineage>
        <taxon>Bacteria</taxon>
        <taxon>Pseudomonadati</taxon>
        <taxon>Kiritimatiellota</taxon>
        <taxon>Kiritimatiellia</taxon>
        <taxon>Kiritimatiellales</taxon>
        <taxon>Pontiellaceae</taxon>
        <taxon>Pontiella</taxon>
    </lineage>
</organism>
<dbReference type="Gene3D" id="3.40.50.2300">
    <property type="match status" value="2"/>
</dbReference>
<feature type="domain" description="HTH lacI-type" evidence="4">
    <location>
        <begin position="18"/>
        <end position="72"/>
    </location>
</feature>
<dbReference type="SMART" id="SM00354">
    <property type="entry name" value="HTH_LACI"/>
    <property type="match status" value="1"/>
</dbReference>
<dbReference type="InterPro" id="IPR028082">
    <property type="entry name" value="Peripla_BP_I"/>
</dbReference>
<protein>
    <submittedName>
        <fullName evidence="5">HTH-type transcriptional repressor CytR</fullName>
    </submittedName>
</protein>
<evidence type="ECO:0000256" key="1">
    <source>
        <dbReference type="ARBA" id="ARBA00023015"/>
    </source>
</evidence>
<evidence type="ECO:0000259" key="4">
    <source>
        <dbReference type="PROSITE" id="PS50932"/>
    </source>
</evidence>
<dbReference type="CDD" id="cd06267">
    <property type="entry name" value="PBP1_LacI_sugar_binding-like"/>
    <property type="match status" value="1"/>
</dbReference>
<dbReference type="InterPro" id="IPR000843">
    <property type="entry name" value="HTH_LacI"/>
</dbReference>
<reference evidence="5 6" key="1">
    <citation type="submission" date="2019-04" db="EMBL/GenBank/DDBJ databases">
        <authorList>
            <person name="Van Vliet M D."/>
        </authorList>
    </citation>
    <scope>NUCLEOTIDE SEQUENCE [LARGE SCALE GENOMIC DNA]</scope>
    <source>
        <strain evidence="5 6">F1</strain>
    </source>
</reference>
<keyword evidence="1" id="KW-0805">Transcription regulation</keyword>
<name>A0A6C2TVQ4_PONDE</name>